<comment type="caution">
    <text evidence="2">The sequence shown here is derived from an EMBL/GenBank/DDBJ whole genome shotgun (WGS) entry which is preliminary data.</text>
</comment>
<proteinExistence type="predicted"/>
<evidence type="ECO:0000313" key="3">
    <source>
        <dbReference type="Proteomes" id="UP000291981"/>
    </source>
</evidence>
<keyword evidence="3" id="KW-1185">Reference proteome</keyword>
<sequence length="512" mass="54764">MKKYVFISALLLTAWSCTEDDFNGSTDDDPNPPVETGEASVVLNEVAYLDGSVEIFNNGDIDVDLSDYFLCLGPGTYRRIGDLETEGNTNLPPNEFLVVNYNMPQAEGGLGLYRNSSDFTNPNTIEDFVQWGAAGSARENVAAAANIWTEGEFVPVLGIAANSIAYDGDGEAASDWDETGTTTLGAQNEFTEPELIRSIILNEVAYLGNYIELYNNGNVSVDVSDYFLCLGPGTYRRVGDLETEGELNLSPGEFLSVAYDMPNAQGGIGLYANNAGFGDAVNIRSFVQWGAAGSPRENVAVEAGIWNEGEYVNVVGNANYSIAYDGEGISASDWAETTTTTFGEANIFTAPEIRSIVINEVEYLVDDLIELYNNGNQTVDLSNYWMCLGPGKYFRVGDAAMTTIVNGNLNLAPGEFLVLTPVTLEAPDDAGGLGLYANNDGFGNAENIRSFVQWGASGNARESVAVEAGIWNAGGYVPNVPVGYSIAYDGKGKTSDDWFADDSPTLGSGNSN</sequence>
<dbReference type="InterPro" id="IPR036415">
    <property type="entry name" value="Lamin_tail_dom_sf"/>
</dbReference>
<name>A0A4Q8QFI0_9FLAO</name>
<dbReference type="PROSITE" id="PS51841">
    <property type="entry name" value="LTD"/>
    <property type="match status" value="1"/>
</dbReference>
<dbReference type="EMBL" id="SGIU01000002">
    <property type="protein sequence ID" value="TAI46856.1"/>
    <property type="molecule type" value="Genomic_DNA"/>
</dbReference>
<feature type="domain" description="LTD" evidence="1">
    <location>
        <begin position="333"/>
        <end position="456"/>
    </location>
</feature>
<organism evidence="2 3">
    <name type="scientific">Flagellimonas allohymeniacidonis</name>
    <dbReference type="NCBI Taxonomy" id="2517819"/>
    <lineage>
        <taxon>Bacteria</taxon>
        <taxon>Pseudomonadati</taxon>
        <taxon>Bacteroidota</taxon>
        <taxon>Flavobacteriia</taxon>
        <taxon>Flavobacteriales</taxon>
        <taxon>Flavobacteriaceae</taxon>
        <taxon>Flagellimonas</taxon>
    </lineage>
</organism>
<evidence type="ECO:0000313" key="2">
    <source>
        <dbReference type="EMBL" id="TAI46856.1"/>
    </source>
</evidence>
<dbReference type="OrthoDB" id="1013900at2"/>
<accession>A0A4Q8QFI0</accession>
<dbReference type="SUPFAM" id="SSF74853">
    <property type="entry name" value="Lamin A/C globular tail domain"/>
    <property type="match status" value="1"/>
</dbReference>
<reference evidence="2 3" key="1">
    <citation type="submission" date="2019-02" db="EMBL/GenBank/DDBJ databases">
        <title>Draft genome sequence of Muricauda sp. 176CP4-71.</title>
        <authorList>
            <person name="Park J.-S."/>
        </authorList>
    </citation>
    <scope>NUCLEOTIDE SEQUENCE [LARGE SCALE GENOMIC DNA]</scope>
    <source>
        <strain evidence="2 3">176CP4-71</strain>
    </source>
</reference>
<evidence type="ECO:0000259" key="1">
    <source>
        <dbReference type="PROSITE" id="PS51841"/>
    </source>
</evidence>
<dbReference type="Proteomes" id="UP000291981">
    <property type="component" value="Unassembled WGS sequence"/>
</dbReference>
<gene>
    <name evidence="2" type="ORF">EW142_09135</name>
</gene>
<dbReference type="AlphaFoldDB" id="A0A4Q8QFI0"/>
<protein>
    <recommendedName>
        <fullName evidence="1">LTD domain-containing protein</fullName>
    </recommendedName>
</protein>
<dbReference type="InterPro" id="IPR001322">
    <property type="entry name" value="Lamin_tail_dom"/>
</dbReference>
<dbReference type="RefSeq" id="WP_130613015.1">
    <property type="nucleotide sequence ID" value="NZ_SGIU01000002.1"/>
</dbReference>